<name>A0A6A6VDR4_9PLEO</name>
<dbReference type="AlphaFoldDB" id="A0A6A6VDR4"/>
<accession>A0A6A6VDR4</accession>
<protein>
    <submittedName>
        <fullName evidence="1">Uncharacterized protein</fullName>
    </submittedName>
</protein>
<gene>
    <name evidence="1" type="ORF">M011DRAFT_36431</name>
</gene>
<evidence type="ECO:0000313" key="1">
    <source>
        <dbReference type="EMBL" id="KAF2747690.1"/>
    </source>
</evidence>
<dbReference type="EMBL" id="MU006571">
    <property type="protein sequence ID" value="KAF2747690.1"/>
    <property type="molecule type" value="Genomic_DNA"/>
</dbReference>
<proteinExistence type="predicted"/>
<dbReference type="Proteomes" id="UP000799440">
    <property type="component" value="Unassembled WGS sequence"/>
</dbReference>
<organism evidence="1 2">
    <name type="scientific">Sporormia fimetaria CBS 119925</name>
    <dbReference type="NCBI Taxonomy" id="1340428"/>
    <lineage>
        <taxon>Eukaryota</taxon>
        <taxon>Fungi</taxon>
        <taxon>Dikarya</taxon>
        <taxon>Ascomycota</taxon>
        <taxon>Pezizomycotina</taxon>
        <taxon>Dothideomycetes</taxon>
        <taxon>Pleosporomycetidae</taxon>
        <taxon>Pleosporales</taxon>
        <taxon>Sporormiaceae</taxon>
        <taxon>Sporormia</taxon>
    </lineage>
</organism>
<sequence>METGSKSEVGPGYLGGSFERVGAGLETTRPYVWYSGSPGTQNIYQGHFPCCCCYCSTHPSNPQHTLQTTTLYIPHTLSLLTNCQNLPTLHIQTNHKTTMKLTSTILTGFVTVATLIHVAMASAINSVSNAAAAKNTITPREDKKTCNIRQYYCGKDLLESKHWDREDLLLGDMYDAGAAHDVENVLFKCVAEGFNWFHWPDKRKSDDVRFIELCEKGCEIMHKKGEDDYCRW</sequence>
<evidence type="ECO:0000313" key="2">
    <source>
        <dbReference type="Proteomes" id="UP000799440"/>
    </source>
</evidence>
<keyword evidence="2" id="KW-1185">Reference proteome</keyword>
<reference evidence="1" key="1">
    <citation type="journal article" date="2020" name="Stud. Mycol.">
        <title>101 Dothideomycetes genomes: a test case for predicting lifestyles and emergence of pathogens.</title>
        <authorList>
            <person name="Haridas S."/>
            <person name="Albert R."/>
            <person name="Binder M."/>
            <person name="Bloem J."/>
            <person name="Labutti K."/>
            <person name="Salamov A."/>
            <person name="Andreopoulos B."/>
            <person name="Baker S."/>
            <person name="Barry K."/>
            <person name="Bills G."/>
            <person name="Bluhm B."/>
            <person name="Cannon C."/>
            <person name="Castanera R."/>
            <person name="Culley D."/>
            <person name="Daum C."/>
            <person name="Ezra D."/>
            <person name="Gonzalez J."/>
            <person name="Henrissat B."/>
            <person name="Kuo A."/>
            <person name="Liang C."/>
            <person name="Lipzen A."/>
            <person name="Lutzoni F."/>
            <person name="Magnuson J."/>
            <person name="Mondo S."/>
            <person name="Nolan M."/>
            <person name="Ohm R."/>
            <person name="Pangilinan J."/>
            <person name="Park H.-J."/>
            <person name="Ramirez L."/>
            <person name="Alfaro M."/>
            <person name="Sun H."/>
            <person name="Tritt A."/>
            <person name="Yoshinaga Y."/>
            <person name="Zwiers L.-H."/>
            <person name="Turgeon B."/>
            <person name="Goodwin S."/>
            <person name="Spatafora J."/>
            <person name="Crous P."/>
            <person name="Grigoriev I."/>
        </authorList>
    </citation>
    <scope>NUCLEOTIDE SEQUENCE</scope>
    <source>
        <strain evidence="1">CBS 119925</strain>
    </source>
</reference>